<sequence>MSANGDTFSTASRWFSSNIFIIFVVVLVLVLVVIGSVCCLVRQNRNRRNTAERVTEIEIISPGNGLESENQAKFTLKIKTDQRHATQLVGMLVGRVCHLERPGPDIPEAPATSSTSPAVSSPPDRIPSPAPPPVPPENMPNNDCVSQPTPQTPVSMNTTSPHPYYLNNPKSPSSREEFASNEEEDDDRFFYVGEEVSSEKYRITDQSTSY</sequence>
<name>A0ABD0XJL0_UMBPY</name>
<evidence type="ECO:0000313" key="3">
    <source>
        <dbReference type="EMBL" id="KAL0994060.1"/>
    </source>
</evidence>
<keyword evidence="2" id="KW-0472">Membrane</keyword>
<dbReference type="EMBL" id="JAGEUA010000003">
    <property type="protein sequence ID" value="KAL0994060.1"/>
    <property type="molecule type" value="Genomic_DNA"/>
</dbReference>
<dbReference type="Proteomes" id="UP001557470">
    <property type="component" value="Unassembled WGS sequence"/>
</dbReference>
<protein>
    <submittedName>
        <fullName evidence="3">Uncharacterized protein</fullName>
    </submittedName>
</protein>
<comment type="caution">
    <text evidence="3">The sequence shown here is derived from an EMBL/GenBank/DDBJ whole genome shotgun (WGS) entry which is preliminary data.</text>
</comment>
<feature type="transmembrane region" description="Helical" evidence="2">
    <location>
        <begin position="20"/>
        <end position="41"/>
    </location>
</feature>
<feature type="compositionally biased region" description="Pro residues" evidence="1">
    <location>
        <begin position="124"/>
        <end position="138"/>
    </location>
</feature>
<feature type="compositionally biased region" description="Low complexity" evidence="1">
    <location>
        <begin position="108"/>
        <end position="123"/>
    </location>
</feature>
<dbReference type="AlphaFoldDB" id="A0ABD0XJL0"/>
<evidence type="ECO:0000256" key="1">
    <source>
        <dbReference type="SAM" id="MobiDB-lite"/>
    </source>
</evidence>
<feature type="compositionally biased region" description="Polar residues" evidence="1">
    <location>
        <begin position="141"/>
        <end position="161"/>
    </location>
</feature>
<evidence type="ECO:0000256" key="2">
    <source>
        <dbReference type="SAM" id="Phobius"/>
    </source>
</evidence>
<organism evidence="3 4">
    <name type="scientific">Umbra pygmaea</name>
    <name type="common">Eastern mudminnow</name>
    <dbReference type="NCBI Taxonomy" id="75934"/>
    <lineage>
        <taxon>Eukaryota</taxon>
        <taxon>Metazoa</taxon>
        <taxon>Chordata</taxon>
        <taxon>Craniata</taxon>
        <taxon>Vertebrata</taxon>
        <taxon>Euteleostomi</taxon>
        <taxon>Actinopterygii</taxon>
        <taxon>Neopterygii</taxon>
        <taxon>Teleostei</taxon>
        <taxon>Protacanthopterygii</taxon>
        <taxon>Esociformes</taxon>
        <taxon>Umbridae</taxon>
        <taxon>Umbra</taxon>
    </lineage>
</organism>
<accession>A0ABD0XJL0</accession>
<keyword evidence="2" id="KW-1133">Transmembrane helix</keyword>
<gene>
    <name evidence="3" type="ORF">UPYG_G00117290</name>
</gene>
<feature type="region of interest" description="Disordered" evidence="1">
    <location>
        <begin position="100"/>
        <end position="188"/>
    </location>
</feature>
<reference evidence="3 4" key="1">
    <citation type="submission" date="2024-06" db="EMBL/GenBank/DDBJ databases">
        <authorList>
            <person name="Pan Q."/>
            <person name="Wen M."/>
            <person name="Jouanno E."/>
            <person name="Zahm M."/>
            <person name="Klopp C."/>
            <person name="Cabau C."/>
            <person name="Louis A."/>
            <person name="Berthelot C."/>
            <person name="Parey E."/>
            <person name="Roest Crollius H."/>
            <person name="Montfort J."/>
            <person name="Robinson-Rechavi M."/>
            <person name="Bouchez O."/>
            <person name="Lampietro C."/>
            <person name="Lopez Roques C."/>
            <person name="Donnadieu C."/>
            <person name="Postlethwait J."/>
            <person name="Bobe J."/>
            <person name="Verreycken H."/>
            <person name="Guiguen Y."/>
        </authorList>
    </citation>
    <scope>NUCLEOTIDE SEQUENCE [LARGE SCALE GENOMIC DNA]</scope>
    <source>
        <strain evidence="3">Up_M1</strain>
        <tissue evidence="3">Testis</tissue>
    </source>
</reference>
<evidence type="ECO:0000313" key="4">
    <source>
        <dbReference type="Proteomes" id="UP001557470"/>
    </source>
</evidence>
<keyword evidence="4" id="KW-1185">Reference proteome</keyword>
<keyword evidence="2" id="KW-0812">Transmembrane</keyword>
<proteinExistence type="predicted"/>